<proteinExistence type="predicted"/>
<organism evidence="1 2">
    <name type="scientific">Propionibacterium cyclohexanicum</name>
    <dbReference type="NCBI Taxonomy" id="64702"/>
    <lineage>
        <taxon>Bacteria</taxon>
        <taxon>Bacillati</taxon>
        <taxon>Actinomycetota</taxon>
        <taxon>Actinomycetes</taxon>
        <taxon>Propionibacteriales</taxon>
        <taxon>Propionibacteriaceae</taxon>
        <taxon>Propionibacterium</taxon>
    </lineage>
</organism>
<accession>A0A1H9RH70</accession>
<dbReference type="EMBL" id="FOGZ01000007">
    <property type="protein sequence ID" value="SER72096.1"/>
    <property type="molecule type" value="Genomic_DNA"/>
</dbReference>
<keyword evidence="2" id="KW-1185">Reference proteome</keyword>
<evidence type="ECO:0000313" key="2">
    <source>
        <dbReference type="Proteomes" id="UP000198815"/>
    </source>
</evidence>
<protein>
    <submittedName>
        <fullName evidence="1">Uncharacterized protein</fullName>
    </submittedName>
</protein>
<gene>
    <name evidence="1" type="ORF">SAMN05443377_10771</name>
</gene>
<dbReference type="Proteomes" id="UP000198815">
    <property type="component" value="Unassembled WGS sequence"/>
</dbReference>
<dbReference type="STRING" id="64702.SAMN05443377_10771"/>
<reference evidence="1 2" key="1">
    <citation type="submission" date="2016-10" db="EMBL/GenBank/DDBJ databases">
        <authorList>
            <person name="de Groot N.N."/>
        </authorList>
    </citation>
    <scope>NUCLEOTIDE SEQUENCE [LARGE SCALE GENOMIC DNA]</scope>
    <source>
        <strain evidence="1 2">DSM 16859</strain>
    </source>
</reference>
<dbReference type="AlphaFoldDB" id="A0A1H9RH70"/>
<name>A0A1H9RH70_9ACTN</name>
<sequence>MTAPSGFARLTGLGPALDLPQGAVLAARLTGAELVGHAR</sequence>
<evidence type="ECO:0000313" key="1">
    <source>
        <dbReference type="EMBL" id="SER72096.1"/>
    </source>
</evidence>